<dbReference type="Proteomes" id="UP001187192">
    <property type="component" value="Unassembled WGS sequence"/>
</dbReference>
<dbReference type="PANTHER" id="PTHR13213:SF2">
    <property type="entry name" value="MYB-BINDING PROTEIN 1A"/>
    <property type="match status" value="1"/>
</dbReference>
<evidence type="ECO:0000256" key="4">
    <source>
        <dbReference type="SAM" id="MobiDB-lite"/>
    </source>
</evidence>
<protein>
    <recommendedName>
        <fullName evidence="7">DNA polymerase V</fullName>
    </recommendedName>
</protein>
<proteinExistence type="inferred from homology"/>
<dbReference type="SUPFAM" id="SSF48371">
    <property type="entry name" value="ARM repeat"/>
    <property type="match status" value="1"/>
</dbReference>
<name>A0AA88DN50_FICCA</name>
<evidence type="ECO:0008006" key="7">
    <source>
        <dbReference type="Google" id="ProtNLM"/>
    </source>
</evidence>
<feature type="compositionally biased region" description="Basic and acidic residues" evidence="4">
    <location>
        <begin position="79"/>
        <end position="107"/>
    </location>
</feature>
<dbReference type="GO" id="GO:0005730">
    <property type="term" value="C:nucleolus"/>
    <property type="evidence" value="ECO:0007669"/>
    <property type="project" value="InterPro"/>
</dbReference>
<feature type="compositionally biased region" description="Polar residues" evidence="4">
    <location>
        <begin position="584"/>
        <end position="596"/>
    </location>
</feature>
<dbReference type="GO" id="GO:0003677">
    <property type="term" value="F:DNA binding"/>
    <property type="evidence" value="ECO:0007669"/>
    <property type="project" value="InterPro"/>
</dbReference>
<feature type="region of interest" description="Disordered" evidence="4">
    <location>
        <begin position="1"/>
        <end position="108"/>
    </location>
</feature>
<feature type="compositionally biased region" description="Acidic residues" evidence="4">
    <location>
        <begin position="853"/>
        <end position="883"/>
    </location>
</feature>
<sequence>MGSKKRSSESVQVEEGKLEVPTNDVVSNEVVSNKKSKKKVKREKGKGESESVVDEEAAPSAAVPDSIKPMERRKKRKALDKDRRRSASENEESKPKKMDVESKRDVVQESTSTLLPEFHIGVFKDLASSDALVREAAAEALVMELQAVQKAYERLENKDSIEGGLKLEAEKDDGLNECAPSLRYAVRRLIRGVSSSRECARQGFALGLTLLVATIPSIKVDSLLKLVVDLLEITSSMKGQEARDCLLGRLFAYGALARSGRLAEEWNRNPNTPYIKEFTSLIIALAAKKRYLQEPAVSVILDLIEKLLTEALLNNVLEAPGLAEWFAGATEVGNPDALLLALRIREKISVDSAVFGKLLPNPFCTEKLFAADHLSSLATSLKESTFCQPRVHSVWPVLVTILLPDVLLQAEDAVAVSSSLKKHKKNRKSSSSKEEIAKNVQCFIEVIVEGSLLLSSHDRKHVAFDVLLLLLPRLPASFVPIVLSYKLVQCLMDILSTKDSWLYKVAQHFLKELSDWVKQDDVKKVTVIVALQKHSNGKFDSITRTKTVKDLMADFRTESGCMLFIQNLQDMFVDESHPTEEPSDQSQTTDDNSEIGSNEEKDSAGMMGNSDVLKTWIVESLPSILKYLKLDLEAKFPIQKEILKFLAIQGVFTASLGTEVTSFELQEKFRWPKVATSSALCRICIEQLQQLLATAQKGEGSRALANSPEPNDLGSYFMRFLSTLRNIPSISLFRPLEEEEEDVFKKLQAMETSLSKEERNAGLSSDANRLHALRYLLIQLLLQMLLRPREFSEAASELIICCRKAYPAPDLLESSGEDNAEDAAPAVMDVLVDTLLSLLPQSSAPMRTAIEQEQTDDSEAVGGVEEVDKEVSEASDDSDGGMDDEAMFRMDSYLAQIFKEKKNQAGSETAQYQLVLFKLRKPQVLLVYSSLARALISPHTAESSEQLGQRIWGILQKKCFKAKDYPKGEDVQLPTLESFLQKNLKLASKPIKKKKLASKKQPASWNRQKMIASLAQNSTYWILKIIDARNFPESELQRVFDIFRGVLGEYFDSKKSQIKPEFLKEIFRRRPWIGRHLFGFLLEKCSSTKFEFRRVEALDLVSEILKSVGPADGSGQDVLKDFLTSHLSKLGHLIEVLVTNKAEKQSRRAEVRKFCGKIFQTVSTLKLTKSFLKSLDQNAHALCESQIGDQFLNLKKLA</sequence>
<feature type="region of interest" description="Disordered" evidence="4">
    <location>
        <begin position="575"/>
        <end position="607"/>
    </location>
</feature>
<evidence type="ECO:0000313" key="6">
    <source>
        <dbReference type="Proteomes" id="UP001187192"/>
    </source>
</evidence>
<dbReference type="InterPro" id="IPR016024">
    <property type="entry name" value="ARM-type_fold"/>
</dbReference>
<dbReference type="EMBL" id="BTGU01000077">
    <property type="protein sequence ID" value="GMN58305.1"/>
    <property type="molecule type" value="Genomic_DNA"/>
</dbReference>
<feature type="compositionally biased region" description="Basic residues" evidence="4">
    <location>
        <begin position="34"/>
        <end position="44"/>
    </location>
</feature>
<dbReference type="PANTHER" id="PTHR13213">
    <property type="entry name" value="MYB-BINDING PROTEIN 1A FAMILY MEMBER"/>
    <property type="match status" value="1"/>
</dbReference>
<evidence type="ECO:0000256" key="3">
    <source>
        <dbReference type="ARBA" id="ARBA00023242"/>
    </source>
</evidence>
<evidence type="ECO:0000256" key="2">
    <source>
        <dbReference type="ARBA" id="ARBA00006809"/>
    </source>
</evidence>
<dbReference type="InterPro" id="IPR007015">
    <property type="entry name" value="DNA_pol_V/MYBBP1A"/>
</dbReference>
<evidence type="ECO:0000256" key="1">
    <source>
        <dbReference type="ARBA" id="ARBA00004123"/>
    </source>
</evidence>
<keyword evidence="3" id="KW-0539">Nucleus</keyword>
<feature type="region of interest" description="Disordered" evidence="4">
    <location>
        <begin position="850"/>
        <end position="883"/>
    </location>
</feature>
<dbReference type="GO" id="GO:0006355">
    <property type="term" value="P:regulation of DNA-templated transcription"/>
    <property type="evidence" value="ECO:0007669"/>
    <property type="project" value="InterPro"/>
</dbReference>
<keyword evidence="6" id="KW-1185">Reference proteome</keyword>
<reference evidence="5" key="1">
    <citation type="submission" date="2023-07" db="EMBL/GenBank/DDBJ databases">
        <title>draft genome sequence of fig (Ficus carica).</title>
        <authorList>
            <person name="Takahashi T."/>
            <person name="Nishimura K."/>
        </authorList>
    </citation>
    <scope>NUCLEOTIDE SEQUENCE</scope>
</reference>
<comment type="subcellular location">
    <subcellularLocation>
        <location evidence="1">Nucleus</location>
    </subcellularLocation>
</comment>
<gene>
    <name evidence="5" type="ORF">TIFTF001_027406</name>
</gene>
<comment type="caution">
    <text evidence="5">The sequence shown here is derived from an EMBL/GenBank/DDBJ whole genome shotgun (WGS) entry which is preliminary data.</text>
</comment>
<accession>A0AA88DN50</accession>
<evidence type="ECO:0000313" key="5">
    <source>
        <dbReference type="EMBL" id="GMN58305.1"/>
    </source>
</evidence>
<organism evidence="5 6">
    <name type="scientific">Ficus carica</name>
    <name type="common">Common fig</name>
    <dbReference type="NCBI Taxonomy" id="3494"/>
    <lineage>
        <taxon>Eukaryota</taxon>
        <taxon>Viridiplantae</taxon>
        <taxon>Streptophyta</taxon>
        <taxon>Embryophyta</taxon>
        <taxon>Tracheophyta</taxon>
        <taxon>Spermatophyta</taxon>
        <taxon>Magnoliopsida</taxon>
        <taxon>eudicotyledons</taxon>
        <taxon>Gunneridae</taxon>
        <taxon>Pentapetalae</taxon>
        <taxon>rosids</taxon>
        <taxon>fabids</taxon>
        <taxon>Rosales</taxon>
        <taxon>Moraceae</taxon>
        <taxon>Ficeae</taxon>
        <taxon>Ficus</taxon>
    </lineage>
</organism>
<comment type="similarity">
    <text evidence="2">Belongs to the MYBBP1A family.</text>
</comment>
<dbReference type="AlphaFoldDB" id="A0AA88DN50"/>
<dbReference type="Pfam" id="PF04931">
    <property type="entry name" value="DNA_pol_phi"/>
    <property type="match status" value="2"/>
</dbReference>